<comment type="caution">
    <text evidence="1">The sequence shown here is derived from an EMBL/GenBank/DDBJ whole genome shotgun (WGS) entry which is preliminary data.</text>
</comment>
<organism evidence="1">
    <name type="scientific">candidate division WOR-3 bacterium</name>
    <dbReference type="NCBI Taxonomy" id="2052148"/>
    <lineage>
        <taxon>Bacteria</taxon>
        <taxon>Bacteria division WOR-3</taxon>
    </lineage>
</organism>
<reference evidence="1" key="1">
    <citation type="journal article" date="2020" name="mSystems">
        <title>Genome- and Community-Level Interaction Insights into Carbon Utilization and Element Cycling Functions of Hydrothermarchaeota in Hydrothermal Sediment.</title>
        <authorList>
            <person name="Zhou Z."/>
            <person name="Liu Y."/>
            <person name="Xu W."/>
            <person name="Pan J."/>
            <person name="Luo Z.H."/>
            <person name="Li M."/>
        </authorList>
    </citation>
    <scope>NUCLEOTIDE SEQUENCE [LARGE SCALE GENOMIC DNA]</scope>
    <source>
        <strain evidence="1">SpSt-69</strain>
    </source>
</reference>
<dbReference type="AlphaFoldDB" id="A0A7V3ZW14"/>
<proteinExistence type="predicted"/>
<name>A0A7V3ZW14_UNCW3</name>
<dbReference type="EMBL" id="DTDJ01000001">
    <property type="protein sequence ID" value="HGL16725.1"/>
    <property type="molecule type" value="Genomic_DNA"/>
</dbReference>
<protein>
    <submittedName>
        <fullName evidence="1">Uncharacterized protein</fullName>
    </submittedName>
</protein>
<sequence>MNSIPQACPFLWHLRARLEVENQVALQVHHRLLTILYVSNPYSGILQFSGFVETNMVDSELALISAFKAACSCGSSVKLGSTLGFEKNRDS</sequence>
<gene>
    <name evidence="1" type="ORF">ENU66_00035</name>
</gene>
<accession>A0A7V3ZW14</accession>
<evidence type="ECO:0000313" key="1">
    <source>
        <dbReference type="EMBL" id="HGL16725.1"/>
    </source>
</evidence>